<keyword evidence="2" id="KW-0813">Transport</keyword>
<dbReference type="GO" id="GO:0030001">
    <property type="term" value="P:metal ion transport"/>
    <property type="evidence" value="ECO:0007669"/>
    <property type="project" value="UniProtKB-ARBA"/>
</dbReference>
<keyword evidence="4 8" id="KW-0812">Transmembrane</keyword>
<keyword evidence="5 8" id="KW-1133">Transmembrane helix</keyword>
<dbReference type="AlphaFoldDB" id="A0A645J2H3"/>
<dbReference type="InterPro" id="IPR003445">
    <property type="entry name" value="Cat_transpt"/>
</dbReference>
<reference evidence="9" key="1">
    <citation type="submission" date="2019-08" db="EMBL/GenBank/DDBJ databases">
        <authorList>
            <person name="Kucharzyk K."/>
            <person name="Murdoch R.W."/>
            <person name="Higgins S."/>
            <person name="Loffler F."/>
        </authorList>
    </citation>
    <scope>NUCLEOTIDE SEQUENCE</scope>
</reference>
<evidence type="ECO:0000256" key="2">
    <source>
        <dbReference type="ARBA" id="ARBA00022448"/>
    </source>
</evidence>
<evidence type="ECO:0000256" key="7">
    <source>
        <dbReference type="ARBA" id="ARBA00023136"/>
    </source>
</evidence>
<comment type="caution">
    <text evidence="9">The sequence shown here is derived from an EMBL/GenBank/DDBJ whole genome shotgun (WGS) entry which is preliminary data.</text>
</comment>
<evidence type="ECO:0000256" key="8">
    <source>
        <dbReference type="SAM" id="Phobius"/>
    </source>
</evidence>
<keyword evidence="6" id="KW-0406">Ion transport</keyword>
<evidence type="ECO:0000313" key="9">
    <source>
        <dbReference type="EMBL" id="MPN53643.1"/>
    </source>
</evidence>
<dbReference type="GO" id="GO:0005886">
    <property type="term" value="C:plasma membrane"/>
    <property type="evidence" value="ECO:0007669"/>
    <property type="project" value="UniProtKB-SubCell"/>
</dbReference>
<accession>A0A645J2H3</accession>
<dbReference type="Pfam" id="PF02386">
    <property type="entry name" value="TrkH"/>
    <property type="match status" value="1"/>
</dbReference>
<dbReference type="PANTHER" id="PTHR32024">
    <property type="entry name" value="TRK SYSTEM POTASSIUM UPTAKE PROTEIN TRKG-RELATED"/>
    <property type="match status" value="1"/>
</dbReference>
<proteinExistence type="predicted"/>
<feature type="transmembrane region" description="Helical" evidence="8">
    <location>
        <begin position="51"/>
        <end position="71"/>
    </location>
</feature>
<gene>
    <name evidence="9" type="primary">ktrB_34</name>
    <name evidence="9" type="ORF">SDC9_201307</name>
</gene>
<feature type="transmembrane region" description="Helical" evidence="8">
    <location>
        <begin position="106"/>
        <end position="128"/>
    </location>
</feature>
<protein>
    <submittedName>
        <fullName evidence="9">Ktr system potassium uptake protein B</fullName>
    </submittedName>
</protein>
<evidence type="ECO:0000256" key="4">
    <source>
        <dbReference type="ARBA" id="ARBA00022692"/>
    </source>
</evidence>
<name>A0A645J2H3_9ZZZZ</name>
<evidence type="ECO:0000256" key="1">
    <source>
        <dbReference type="ARBA" id="ARBA00004651"/>
    </source>
</evidence>
<feature type="transmembrane region" description="Helical" evidence="8">
    <location>
        <begin position="12"/>
        <end position="30"/>
    </location>
</feature>
<keyword evidence="7 8" id="KW-0472">Membrane</keyword>
<dbReference type="GO" id="GO:0008324">
    <property type="term" value="F:monoatomic cation transmembrane transporter activity"/>
    <property type="evidence" value="ECO:0007669"/>
    <property type="project" value="InterPro"/>
</dbReference>
<dbReference type="EMBL" id="VSSQ01120966">
    <property type="protein sequence ID" value="MPN53643.1"/>
    <property type="molecule type" value="Genomic_DNA"/>
</dbReference>
<dbReference type="PANTHER" id="PTHR32024:SF1">
    <property type="entry name" value="KTR SYSTEM POTASSIUM UPTAKE PROTEIN B"/>
    <property type="match status" value="1"/>
</dbReference>
<keyword evidence="3" id="KW-1003">Cell membrane</keyword>
<organism evidence="9">
    <name type="scientific">bioreactor metagenome</name>
    <dbReference type="NCBI Taxonomy" id="1076179"/>
    <lineage>
        <taxon>unclassified sequences</taxon>
        <taxon>metagenomes</taxon>
        <taxon>ecological metagenomes</taxon>
    </lineage>
</organism>
<comment type="subcellular location">
    <subcellularLocation>
        <location evidence="1">Cell membrane</location>
        <topology evidence="1">Multi-pass membrane protein</topology>
    </subcellularLocation>
</comment>
<sequence length="146" mass="15629">MFIGAGPGSTGGGIKVTTFVVFALSVLSHARKQKDLNIYHRRLEDSVIKRACGNTGFYLFICAVGIFVLTFQNIDLKDAIFEAFSAVGTVGLTKGITPALPTLSKLAIILLMYSGRVGTLSVAMAVSIEHRDKSVIKNPVEKIIIG</sequence>
<evidence type="ECO:0000256" key="6">
    <source>
        <dbReference type="ARBA" id="ARBA00023065"/>
    </source>
</evidence>
<evidence type="ECO:0000256" key="5">
    <source>
        <dbReference type="ARBA" id="ARBA00022989"/>
    </source>
</evidence>
<evidence type="ECO:0000256" key="3">
    <source>
        <dbReference type="ARBA" id="ARBA00022475"/>
    </source>
</evidence>